<evidence type="ECO:0000256" key="1">
    <source>
        <dbReference type="SAM" id="MobiDB-lite"/>
    </source>
</evidence>
<feature type="region of interest" description="Disordered" evidence="1">
    <location>
        <begin position="89"/>
        <end position="135"/>
    </location>
</feature>
<comment type="caution">
    <text evidence="2">The sequence shown here is derived from an EMBL/GenBank/DDBJ whole genome shotgun (WGS) entry which is preliminary data.</text>
</comment>
<evidence type="ECO:0000313" key="3">
    <source>
        <dbReference type="Proteomes" id="UP000262538"/>
    </source>
</evidence>
<proteinExistence type="predicted"/>
<keyword evidence="3" id="KW-1185">Reference proteome</keyword>
<gene>
    <name evidence="2" type="ORF">DI270_007480</name>
</gene>
<dbReference type="Proteomes" id="UP000262538">
    <property type="component" value="Unassembled WGS sequence"/>
</dbReference>
<evidence type="ECO:0000313" key="2">
    <source>
        <dbReference type="EMBL" id="RGA05549.1"/>
    </source>
</evidence>
<dbReference type="Pfam" id="PF19457">
    <property type="entry name" value="DUF5994"/>
    <property type="match status" value="1"/>
</dbReference>
<organism evidence="2 3">
    <name type="scientific">Microbispora triticiradicis</name>
    <dbReference type="NCBI Taxonomy" id="2200763"/>
    <lineage>
        <taxon>Bacteria</taxon>
        <taxon>Bacillati</taxon>
        <taxon>Actinomycetota</taxon>
        <taxon>Actinomycetes</taxon>
        <taxon>Streptosporangiales</taxon>
        <taxon>Streptosporangiaceae</taxon>
        <taxon>Microbispora</taxon>
    </lineage>
</organism>
<protein>
    <submittedName>
        <fullName evidence="2">Uncharacterized protein</fullName>
    </submittedName>
</protein>
<reference evidence="2 3" key="1">
    <citation type="submission" date="2018-08" db="EMBL/GenBank/DDBJ databases">
        <title>Microbispora. triticiradicis sp. nov., a novel actinomycete isolated from the root of wheat (Triticum aestivum L.)).</title>
        <authorList>
            <person name="Han C."/>
        </authorList>
    </citation>
    <scope>NUCLEOTIDE SEQUENCE [LARGE SCALE GENOMIC DNA]</scope>
    <source>
        <strain evidence="2 3">NEAU-HRDPA2-9</strain>
    </source>
</reference>
<dbReference type="InterPro" id="IPR046036">
    <property type="entry name" value="DUF5994"/>
</dbReference>
<sequence>MDGEWWPRSTDAAAELPGLIAAVDRRLGKMTLRVGLHVDAWSNIPHRIPVAGRAVKVGWFQSMDRGLVTLTINGHEGISLRVIQPEAAYASAPRDPNGAPPVEDRTPAPGAWAGQEAAQDVWEDEGGHFGRSGCP</sequence>
<dbReference type="EMBL" id="QFZU02000031">
    <property type="protein sequence ID" value="RGA05549.1"/>
    <property type="molecule type" value="Genomic_DNA"/>
</dbReference>
<accession>A0ABX9LRE5</accession>
<name>A0ABX9LRE5_9ACTN</name>